<dbReference type="STRING" id="43041.A0A182JTJ5"/>
<evidence type="ECO:0000256" key="11">
    <source>
        <dbReference type="ARBA" id="ARBA00023157"/>
    </source>
</evidence>
<reference evidence="16" key="1">
    <citation type="submission" date="2013-03" db="EMBL/GenBank/DDBJ databases">
        <title>The Genome Sequence of Anopheles christyi ACHKN1017.</title>
        <authorList>
            <consortium name="The Broad Institute Genomics Platform"/>
            <person name="Neafsey D.E."/>
            <person name="Besansky N."/>
            <person name="Walker B."/>
            <person name="Young S.K."/>
            <person name="Zeng Q."/>
            <person name="Gargeya S."/>
            <person name="Fitzgerald M."/>
            <person name="Haas B."/>
            <person name="Abouelleil A."/>
            <person name="Allen A.W."/>
            <person name="Alvarado L."/>
            <person name="Arachchi H.M."/>
            <person name="Berlin A.M."/>
            <person name="Chapman S.B."/>
            <person name="Gainer-Dewar J."/>
            <person name="Goldberg J."/>
            <person name="Griggs A."/>
            <person name="Gujja S."/>
            <person name="Hansen M."/>
            <person name="Howarth C."/>
            <person name="Imamovic A."/>
            <person name="Ireland A."/>
            <person name="Larimer J."/>
            <person name="McCowan C."/>
            <person name="Murphy C."/>
            <person name="Pearson M."/>
            <person name="Poon T.W."/>
            <person name="Priest M."/>
            <person name="Roberts A."/>
            <person name="Saif S."/>
            <person name="Shea T."/>
            <person name="Sisk P."/>
            <person name="Sykes S."/>
            <person name="Wortman J."/>
            <person name="Nusbaum C."/>
            <person name="Birren B."/>
        </authorList>
    </citation>
    <scope>NUCLEOTIDE SEQUENCE [LARGE SCALE GENOMIC DNA]</scope>
    <source>
        <strain evidence="16">ACHKN1017</strain>
    </source>
</reference>
<feature type="chain" id="PRO_5008124620" description="Phospholipase A2" evidence="13">
    <location>
        <begin position="25"/>
        <end position="321"/>
    </location>
</feature>
<dbReference type="GO" id="GO:0006644">
    <property type="term" value="P:phospholipid metabolic process"/>
    <property type="evidence" value="ECO:0007669"/>
    <property type="project" value="InterPro"/>
</dbReference>
<evidence type="ECO:0000256" key="7">
    <source>
        <dbReference type="ARBA" id="ARBA00022801"/>
    </source>
</evidence>
<keyword evidence="8" id="KW-0106">Calcium</keyword>
<evidence type="ECO:0000256" key="1">
    <source>
        <dbReference type="ARBA" id="ARBA00001913"/>
    </source>
</evidence>
<proteinExistence type="predicted"/>
<dbReference type="GO" id="GO:0005576">
    <property type="term" value="C:extracellular region"/>
    <property type="evidence" value="ECO:0007669"/>
    <property type="project" value="UniProtKB-SubCell"/>
</dbReference>
<evidence type="ECO:0000313" key="15">
    <source>
        <dbReference type="EnsemblMetazoa" id="ACHR001827-PA"/>
    </source>
</evidence>
<reference evidence="15" key="2">
    <citation type="submission" date="2020-05" db="UniProtKB">
        <authorList>
            <consortium name="EnsemblMetazoa"/>
        </authorList>
    </citation>
    <scope>IDENTIFICATION</scope>
    <source>
        <strain evidence="15">ACHKN1017</strain>
    </source>
</reference>
<dbReference type="InterPro" id="IPR036444">
    <property type="entry name" value="PLipase_A2_dom_sf"/>
</dbReference>
<dbReference type="GO" id="GO:0004623">
    <property type="term" value="F:phospholipase A2 activity"/>
    <property type="evidence" value="ECO:0007669"/>
    <property type="project" value="UniProtKB-EC"/>
</dbReference>
<evidence type="ECO:0000256" key="12">
    <source>
        <dbReference type="ARBA" id="ARBA00029903"/>
    </source>
</evidence>
<dbReference type="GO" id="GO:0016042">
    <property type="term" value="P:lipid catabolic process"/>
    <property type="evidence" value="ECO:0007669"/>
    <property type="project" value="UniProtKB-KW"/>
</dbReference>
<evidence type="ECO:0000256" key="8">
    <source>
        <dbReference type="ARBA" id="ARBA00022837"/>
    </source>
</evidence>
<keyword evidence="5" id="KW-0964">Secreted</keyword>
<keyword evidence="6" id="KW-0479">Metal-binding</keyword>
<evidence type="ECO:0000256" key="10">
    <source>
        <dbReference type="ARBA" id="ARBA00023098"/>
    </source>
</evidence>
<accession>A0A182JTJ5</accession>
<dbReference type="InterPro" id="IPR033113">
    <property type="entry name" value="PLA2_histidine"/>
</dbReference>
<dbReference type="VEuPathDB" id="VectorBase:ACHR001827"/>
<dbReference type="EC" id="3.1.1.4" evidence="3"/>
<evidence type="ECO:0000259" key="14">
    <source>
        <dbReference type="Pfam" id="PF05826"/>
    </source>
</evidence>
<feature type="signal peptide" evidence="13">
    <location>
        <begin position="1"/>
        <end position="24"/>
    </location>
</feature>
<dbReference type="InterPro" id="IPR016090">
    <property type="entry name" value="PLA2-like_dom"/>
</dbReference>
<comment type="cofactor">
    <cofactor evidence="1">
        <name>Ca(2+)</name>
        <dbReference type="ChEBI" id="CHEBI:29108"/>
    </cofactor>
</comment>
<keyword evidence="13" id="KW-0732">Signal</keyword>
<name>A0A182JTJ5_9DIPT</name>
<evidence type="ECO:0000256" key="6">
    <source>
        <dbReference type="ARBA" id="ARBA00022723"/>
    </source>
</evidence>
<evidence type="ECO:0000313" key="16">
    <source>
        <dbReference type="Proteomes" id="UP000075881"/>
    </source>
</evidence>
<dbReference type="FunFam" id="1.20.90.10:FF:000002">
    <property type="entry name" value="Phospholipase A2 group III"/>
    <property type="match status" value="1"/>
</dbReference>
<dbReference type="Gene3D" id="1.20.90.10">
    <property type="entry name" value="Phospholipase A2 domain"/>
    <property type="match status" value="1"/>
</dbReference>
<dbReference type="GO" id="GO:0046872">
    <property type="term" value="F:metal ion binding"/>
    <property type="evidence" value="ECO:0007669"/>
    <property type="project" value="UniProtKB-KW"/>
</dbReference>
<evidence type="ECO:0000256" key="3">
    <source>
        <dbReference type="ARBA" id="ARBA00013278"/>
    </source>
</evidence>
<dbReference type="AlphaFoldDB" id="A0A182JTJ5"/>
<organism evidence="15 16">
    <name type="scientific">Anopheles christyi</name>
    <dbReference type="NCBI Taxonomy" id="43041"/>
    <lineage>
        <taxon>Eukaryota</taxon>
        <taxon>Metazoa</taxon>
        <taxon>Ecdysozoa</taxon>
        <taxon>Arthropoda</taxon>
        <taxon>Hexapoda</taxon>
        <taxon>Insecta</taxon>
        <taxon>Pterygota</taxon>
        <taxon>Neoptera</taxon>
        <taxon>Endopterygota</taxon>
        <taxon>Diptera</taxon>
        <taxon>Nematocera</taxon>
        <taxon>Culicoidea</taxon>
        <taxon>Culicidae</taxon>
        <taxon>Anophelinae</taxon>
        <taxon>Anopheles</taxon>
    </lineage>
</organism>
<keyword evidence="7" id="KW-0378">Hydrolase</keyword>
<comment type="subcellular location">
    <subcellularLocation>
        <location evidence="2">Secreted</location>
    </subcellularLocation>
</comment>
<evidence type="ECO:0000256" key="13">
    <source>
        <dbReference type="SAM" id="SignalP"/>
    </source>
</evidence>
<keyword evidence="11" id="KW-1015">Disulfide bond</keyword>
<protein>
    <recommendedName>
        <fullName evidence="4">Phospholipase A2</fullName>
        <ecNumber evidence="3">3.1.1.4</ecNumber>
    </recommendedName>
    <alternativeName>
        <fullName evidence="12">Phosphatidylcholine 2-acylhydrolase</fullName>
    </alternativeName>
</protein>
<feature type="domain" description="Phospholipase A2-like central" evidence="14">
    <location>
        <begin position="102"/>
        <end position="196"/>
    </location>
</feature>
<sequence length="321" mass="36141">MPGANGRFVWWFLLLTNMIHRAQVSCSSVLVADFRMSRMVELSSRPPYCKIHSDRGDIQRMLLASDAKKVRQVPRESVTALEEVCGEASDISGELQGGLGFIYPGTKWCGPGTIATNYSDVGRYAAEDQCCREHDLCPNVLLPGECRRGLCNRGAFTRSHCDCDARFRRCLQNLNTETANTLGAIFFNVVQVTCFGERRPCSVWQSHSGYDCPIQFYRSGTYSLPFGAAHTKHNALRNSRSFDLGSPNDVSSGNQLKINSLGLISQNLFKDLFVRPLNGYTRYWIAAKVGFNQTEADELCSRWKYRPSEKYIPIMQQKSNK</sequence>
<keyword evidence="9" id="KW-0442">Lipid degradation</keyword>
<evidence type="ECO:0000256" key="9">
    <source>
        <dbReference type="ARBA" id="ARBA00022963"/>
    </source>
</evidence>
<keyword evidence="10" id="KW-0443">Lipid metabolism</keyword>
<dbReference type="SUPFAM" id="SSF48619">
    <property type="entry name" value="Phospholipase A2, PLA2"/>
    <property type="match status" value="1"/>
</dbReference>
<dbReference type="CDD" id="cd04704">
    <property type="entry name" value="PLA2_bee_venom_like"/>
    <property type="match status" value="1"/>
</dbReference>
<dbReference type="Proteomes" id="UP000075881">
    <property type="component" value="Unassembled WGS sequence"/>
</dbReference>
<evidence type="ECO:0000256" key="4">
    <source>
        <dbReference type="ARBA" id="ARBA00021721"/>
    </source>
</evidence>
<keyword evidence="16" id="KW-1185">Reference proteome</keyword>
<dbReference type="EnsemblMetazoa" id="ACHR001827-RA">
    <property type="protein sequence ID" value="ACHR001827-PA"/>
    <property type="gene ID" value="ACHR001827"/>
</dbReference>
<dbReference type="PROSITE" id="PS00118">
    <property type="entry name" value="PA2_HIS"/>
    <property type="match status" value="1"/>
</dbReference>
<evidence type="ECO:0000256" key="5">
    <source>
        <dbReference type="ARBA" id="ARBA00022525"/>
    </source>
</evidence>
<dbReference type="GO" id="GO:0050482">
    <property type="term" value="P:arachidonate secretion"/>
    <property type="evidence" value="ECO:0007669"/>
    <property type="project" value="InterPro"/>
</dbReference>
<dbReference type="Pfam" id="PF05826">
    <property type="entry name" value="Phospholip_A2_2"/>
    <property type="match status" value="1"/>
</dbReference>
<evidence type="ECO:0000256" key="2">
    <source>
        <dbReference type="ARBA" id="ARBA00004613"/>
    </source>
</evidence>
<dbReference type="PANTHER" id="PTHR12253">
    <property type="entry name" value="RH14732P"/>
    <property type="match status" value="1"/>
</dbReference>